<proteinExistence type="predicted"/>
<evidence type="ECO:0000313" key="3">
    <source>
        <dbReference type="Proteomes" id="UP000053611"/>
    </source>
</evidence>
<feature type="region of interest" description="Disordered" evidence="1">
    <location>
        <begin position="101"/>
        <end position="122"/>
    </location>
</feature>
<dbReference type="GeneID" id="28987924"/>
<organism evidence="2 3">
    <name type="scientific">Cutaneotrichosporon oleaginosum</name>
    <dbReference type="NCBI Taxonomy" id="879819"/>
    <lineage>
        <taxon>Eukaryota</taxon>
        <taxon>Fungi</taxon>
        <taxon>Dikarya</taxon>
        <taxon>Basidiomycota</taxon>
        <taxon>Agaricomycotina</taxon>
        <taxon>Tremellomycetes</taxon>
        <taxon>Trichosporonales</taxon>
        <taxon>Trichosporonaceae</taxon>
        <taxon>Cutaneotrichosporon</taxon>
    </lineage>
</organism>
<dbReference type="PANTHER" id="PTHR40780">
    <property type="entry name" value="DUF3669 DOMAIN-CONTAINING PROTEIN"/>
    <property type="match status" value="1"/>
</dbReference>
<dbReference type="PANTHER" id="PTHR40780:SF2">
    <property type="entry name" value="DUF3669 DOMAIN-CONTAINING PROTEIN"/>
    <property type="match status" value="1"/>
</dbReference>
<reference evidence="2 3" key="1">
    <citation type="submission" date="2015-03" db="EMBL/GenBank/DDBJ databases">
        <title>Genomics and transcriptomics of the oil-accumulating basidiomycete yeast T. oleaginosus allow insights into substrate utilization and the diverse evolutionary trajectories of mating systems in fungi.</title>
        <authorList>
            <consortium name="DOE Joint Genome Institute"/>
            <person name="Kourist R."/>
            <person name="Kracht O."/>
            <person name="Bracharz F."/>
            <person name="Lipzen A."/>
            <person name="Nolan M."/>
            <person name="Ohm R."/>
            <person name="Grigoriev I."/>
            <person name="Sun S."/>
            <person name="Heitman J."/>
            <person name="Bruck T."/>
            <person name="Nowrousian M."/>
        </authorList>
    </citation>
    <scope>NUCLEOTIDE SEQUENCE [LARGE SCALE GENOMIC DNA]</scope>
    <source>
        <strain evidence="2 3">IBC0246</strain>
    </source>
</reference>
<evidence type="ECO:0000256" key="1">
    <source>
        <dbReference type="SAM" id="MobiDB-lite"/>
    </source>
</evidence>
<protein>
    <recommendedName>
        <fullName evidence="4">DUF3669 domain-containing protein</fullName>
    </recommendedName>
</protein>
<dbReference type="RefSeq" id="XP_018282849.1">
    <property type="nucleotide sequence ID" value="XM_018427321.1"/>
</dbReference>
<accession>A0A0J0XZ80</accession>
<dbReference type="OrthoDB" id="2993351at2759"/>
<name>A0A0J0XZ80_9TREE</name>
<dbReference type="EMBL" id="KQ087177">
    <property type="protein sequence ID" value="KLT46358.1"/>
    <property type="molecule type" value="Genomic_DNA"/>
</dbReference>
<sequence>MWWGRWVGHSRHCQRRHFSLIHLLSLTLSLSFALSHSLSLSHSLLRSLSHSHSCILRAYLIVARHKTLALVLLHSAPHPLSLAASFLGRYAVQSPLSRSNSDRMSRLEADGSDLEASSTEAKAGPPQFPIINRFDTCIAEGTFARIYTCPYTKQIVYKVCINPGASETVTHEAKICDELRMFTMDTRQWSFRSPNLHRVYKPTVAQLHERVTLEKILGPAPNLQLNDTHHPALILDRIPPVPLPTAHSFYHHILRRTVPAPNILSIRLLFGVVSCTDTTALSDGPLVDVPLDAVQYTHLPFVPPIEDVAKGMGHILARMHWGVGIDARGVELILGGCHEDASRPQCWVLDFDKCERWLVYRPLEYLHWVQLTCGSFVYDSLPSGARRLANIISREPFYPLPRDVELYNPFKKAYIDEVDRLLEIALKSYGQDRLFKAVKTDGYWTWLPHIRAAVHAFFDELEKIDAANVKHSAETAQQASIARISLYWQDKQQAC</sequence>
<dbReference type="Proteomes" id="UP000053611">
    <property type="component" value="Unassembled WGS sequence"/>
</dbReference>
<keyword evidence="3" id="KW-1185">Reference proteome</keyword>
<evidence type="ECO:0008006" key="4">
    <source>
        <dbReference type="Google" id="ProtNLM"/>
    </source>
</evidence>
<gene>
    <name evidence="2" type="ORF">CC85DRAFT_649</name>
</gene>
<dbReference type="AlphaFoldDB" id="A0A0J0XZ80"/>
<evidence type="ECO:0000313" key="2">
    <source>
        <dbReference type="EMBL" id="KLT46358.1"/>
    </source>
</evidence>